<dbReference type="PATRIC" id="fig|369723.5.peg.2822"/>
<reference evidence="3" key="1">
    <citation type="journal article" date="2007" name="Proc. Natl. Acad. Sci. U.S.A.">
        <title>Genome sequencing reveals complex secondary metabolome in the marine actinomycete Salinispora tropica.</title>
        <authorList>
            <person name="Udwary D.W."/>
            <person name="Zeigler L."/>
            <person name="Asolkar R.N."/>
            <person name="Singan V."/>
            <person name="Lapidus A."/>
            <person name="Fenical W."/>
            <person name="Jensen P.R."/>
            <person name="Moore B.S."/>
        </authorList>
    </citation>
    <scope>NUCLEOTIDE SEQUENCE [LARGE SCALE GENOMIC DNA]</scope>
    <source>
        <strain evidence="3">ATCC BAA-916 / DSM 44818 / CNB-440</strain>
    </source>
</reference>
<evidence type="ECO:0000313" key="2">
    <source>
        <dbReference type="EMBL" id="ABP55185.1"/>
    </source>
</evidence>
<sequence>MCNYCGCREFPLIGQLTAEHEAIANAAGRLRTAITAGADDRVDLLDDLLTLLMPHTETEERGLFPELRAEGSLTEAVEQLCDEHDDIHGVLGAVDRAAPDWPAVLAALHRLHRHIDNEEHGLFPAAVIALPMSAWDRLTPQQPDAAAQQA</sequence>
<dbReference type="Gene3D" id="1.20.120.520">
    <property type="entry name" value="nmb1532 protein domain like"/>
    <property type="match status" value="1"/>
</dbReference>
<accession>A4X8I5</accession>
<gene>
    <name evidence="2" type="ordered locus">Strop_2741</name>
</gene>
<evidence type="ECO:0000313" key="3">
    <source>
        <dbReference type="Proteomes" id="UP000000235"/>
    </source>
</evidence>
<dbReference type="Proteomes" id="UP000000235">
    <property type="component" value="Chromosome"/>
</dbReference>
<dbReference type="RefSeq" id="WP_012013966.1">
    <property type="nucleotide sequence ID" value="NC_009380.1"/>
</dbReference>
<dbReference type="KEGG" id="stp:Strop_2741"/>
<protein>
    <submittedName>
        <fullName evidence="2">Hemerythrin HHE cation binding domain protein</fullName>
    </submittedName>
</protein>
<dbReference type="Pfam" id="PF01814">
    <property type="entry name" value="Hemerythrin"/>
    <property type="match status" value="1"/>
</dbReference>
<feature type="domain" description="Hemerythrin-like" evidence="1">
    <location>
        <begin position="14"/>
        <end position="126"/>
    </location>
</feature>
<keyword evidence="3" id="KW-1185">Reference proteome</keyword>
<name>A4X8I5_SALTO</name>
<dbReference type="HOGENOM" id="CLU_142298_1_0_11"/>
<dbReference type="AlphaFoldDB" id="A4X8I5"/>
<proteinExistence type="predicted"/>
<evidence type="ECO:0000259" key="1">
    <source>
        <dbReference type="Pfam" id="PF01814"/>
    </source>
</evidence>
<dbReference type="EMBL" id="CP000667">
    <property type="protein sequence ID" value="ABP55185.1"/>
    <property type="molecule type" value="Genomic_DNA"/>
</dbReference>
<dbReference type="STRING" id="369723.Strop_2741"/>
<dbReference type="eggNOG" id="COG3945">
    <property type="taxonomic scope" value="Bacteria"/>
</dbReference>
<dbReference type="InterPro" id="IPR012312">
    <property type="entry name" value="Hemerythrin-like"/>
</dbReference>
<organism evidence="2 3">
    <name type="scientific">Salinispora tropica (strain ATCC BAA-916 / DSM 44818 / JCM 13857 / NBRC 105044 / CNB-440)</name>
    <dbReference type="NCBI Taxonomy" id="369723"/>
    <lineage>
        <taxon>Bacteria</taxon>
        <taxon>Bacillati</taxon>
        <taxon>Actinomycetota</taxon>
        <taxon>Actinomycetes</taxon>
        <taxon>Micromonosporales</taxon>
        <taxon>Micromonosporaceae</taxon>
        <taxon>Salinispora</taxon>
    </lineage>
</organism>